<dbReference type="SUPFAM" id="SSF53474">
    <property type="entry name" value="alpha/beta-Hydrolases"/>
    <property type="match status" value="1"/>
</dbReference>
<dbReference type="Gene3D" id="3.40.50.1820">
    <property type="entry name" value="alpha/beta hydrolase"/>
    <property type="match status" value="1"/>
</dbReference>
<dbReference type="GO" id="GO:0016787">
    <property type="term" value="F:hydrolase activity"/>
    <property type="evidence" value="ECO:0007669"/>
    <property type="project" value="UniProtKB-KW"/>
</dbReference>
<dbReference type="InterPro" id="IPR029058">
    <property type="entry name" value="AB_hydrolase_fold"/>
</dbReference>
<dbReference type="InterPro" id="IPR050300">
    <property type="entry name" value="GDXG_lipolytic_enzyme"/>
</dbReference>
<gene>
    <name evidence="3" type="ORF">FRX48_03985</name>
</gene>
<dbReference type="Proteomes" id="UP000324767">
    <property type="component" value="Unassembled WGS sequence"/>
</dbReference>
<name>A0A5M8PS04_9LECA</name>
<evidence type="ECO:0000256" key="1">
    <source>
        <dbReference type="ARBA" id="ARBA00022801"/>
    </source>
</evidence>
<dbReference type="Pfam" id="PF07859">
    <property type="entry name" value="Abhydrolase_3"/>
    <property type="match status" value="1"/>
</dbReference>
<accession>A0A5M8PS04</accession>
<dbReference type="InterPro" id="IPR013094">
    <property type="entry name" value="AB_hydrolase_3"/>
</dbReference>
<comment type="caution">
    <text evidence="3">The sequence shown here is derived from an EMBL/GenBank/DDBJ whole genome shotgun (WGS) entry which is preliminary data.</text>
</comment>
<dbReference type="OrthoDB" id="433474at2759"/>
<evidence type="ECO:0000313" key="3">
    <source>
        <dbReference type="EMBL" id="KAA6411835.1"/>
    </source>
</evidence>
<organism evidence="3 4">
    <name type="scientific">Lasallia pustulata</name>
    <dbReference type="NCBI Taxonomy" id="136370"/>
    <lineage>
        <taxon>Eukaryota</taxon>
        <taxon>Fungi</taxon>
        <taxon>Dikarya</taxon>
        <taxon>Ascomycota</taxon>
        <taxon>Pezizomycotina</taxon>
        <taxon>Lecanoromycetes</taxon>
        <taxon>OSLEUM clade</taxon>
        <taxon>Umbilicariomycetidae</taxon>
        <taxon>Umbilicariales</taxon>
        <taxon>Umbilicariaceae</taxon>
        <taxon>Lasallia</taxon>
    </lineage>
</organism>
<feature type="domain" description="Alpha/beta hydrolase fold-3" evidence="2">
    <location>
        <begin position="75"/>
        <end position="314"/>
    </location>
</feature>
<dbReference type="PANTHER" id="PTHR48081:SF8">
    <property type="entry name" value="ALPHA_BETA HYDROLASE FOLD-3 DOMAIN-CONTAINING PROTEIN-RELATED"/>
    <property type="match status" value="1"/>
</dbReference>
<dbReference type="PANTHER" id="PTHR48081">
    <property type="entry name" value="AB HYDROLASE SUPERFAMILY PROTEIN C4A8.06C"/>
    <property type="match status" value="1"/>
</dbReference>
<evidence type="ECO:0000313" key="4">
    <source>
        <dbReference type="Proteomes" id="UP000324767"/>
    </source>
</evidence>
<proteinExistence type="predicted"/>
<evidence type="ECO:0000259" key="2">
    <source>
        <dbReference type="Pfam" id="PF07859"/>
    </source>
</evidence>
<reference evidence="3 4" key="1">
    <citation type="submission" date="2019-09" db="EMBL/GenBank/DDBJ databases">
        <title>The hologenome of the rock-dwelling lichen Lasallia pustulata.</title>
        <authorList>
            <person name="Greshake Tzovaras B."/>
            <person name="Segers F."/>
            <person name="Bicker A."/>
            <person name="Dal Grande F."/>
            <person name="Otte J."/>
            <person name="Hankeln T."/>
            <person name="Schmitt I."/>
            <person name="Ebersberger I."/>
        </authorList>
    </citation>
    <scope>NUCLEOTIDE SEQUENCE [LARGE SCALE GENOMIC DNA]</scope>
    <source>
        <strain evidence="3">A1-1</strain>
    </source>
</reference>
<keyword evidence="1" id="KW-0378">Hydrolase</keyword>
<dbReference type="EMBL" id="VXIT01000006">
    <property type="protein sequence ID" value="KAA6411835.1"/>
    <property type="molecule type" value="Genomic_DNA"/>
</dbReference>
<protein>
    <recommendedName>
        <fullName evidence="2">Alpha/beta hydrolase fold-3 domain-containing protein</fullName>
    </recommendedName>
</protein>
<sequence length="399" mass="45177">MPRSRWLLGCYAAIIRKLMTFGMFLHRIPQPRPLVPSFYKDIPTTDPSYLGTIRLHFYTPRYYFKRTQAQRYPLVVNFHGGGFVLGKGTDDARWVSALVHRVDVLCVSVDYRLAPEHPFPKAVEDGTDAVLYLVKNADKFGIDVNKVATTGFSAGGNMAFTVPLRLRQRLEQGAAPSLDRVPSLSEESEMLMNDTSAPAVHSSSNLLKETETVAPDFQVLAAVAWYPRVTMTIPRNELRKMNVRPDKHLPPFLCNLFDEAYLHPPDLDLTDPLLSPANAPGDTLRELPDNIIIYSCEYDMLCTEADAFTSRLKALEPTGKRLKRIPKFVSSSVGYLTVGLLEERRYELIRGASLHEAFRIAEATKLQTQRLQPQEGLDAVEWFNRIRRAVMNHETRTVI</sequence>
<dbReference type="AlphaFoldDB" id="A0A5M8PS04"/>